<comment type="similarity">
    <text evidence="5">Belongs to the peptidase M42 family.</text>
</comment>
<feature type="domain" description="Peptidase M20 dimerisation" evidence="8">
    <location>
        <begin position="182"/>
        <end position="275"/>
    </location>
</feature>
<name>A0A1M7YCS6_9BACT</name>
<dbReference type="NCBIfam" id="TIGR01883">
    <property type="entry name" value="PepT-like"/>
    <property type="match status" value="1"/>
</dbReference>
<dbReference type="InterPro" id="IPR008007">
    <property type="entry name" value="Peptidase_M42"/>
</dbReference>
<evidence type="ECO:0000313" key="10">
    <source>
        <dbReference type="Proteomes" id="UP000184603"/>
    </source>
</evidence>
<dbReference type="PANTHER" id="PTHR42994:SF2">
    <property type="entry name" value="PEPTIDASE"/>
    <property type="match status" value="1"/>
</dbReference>
<dbReference type="SUPFAM" id="SSF53187">
    <property type="entry name" value="Zn-dependent exopeptidases"/>
    <property type="match status" value="1"/>
</dbReference>
<dbReference type="GO" id="GO:0046872">
    <property type="term" value="F:metal ion binding"/>
    <property type="evidence" value="ECO:0007669"/>
    <property type="project" value="UniProtKB-UniRule"/>
</dbReference>
<feature type="binding site" evidence="7">
    <location>
        <position position="168"/>
    </location>
    <ligand>
        <name>Zn(2+)</name>
        <dbReference type="ChEBI" id="CHEBI:29105"/>
        <label>1</label>
    </ligand>
</feature>
<keyword evidence="2 7" id="KW-0479">Metal-binding</keyword>
<evidence type="ECO:0000256" key="7">
    <source>
        <dbReference type="PIRSR" id="PIRSR001123-2"/>
    </source>
</evidence>
<dbReference type="Gene3D" id="3.40.630.10">
    <property type="entry name" value="Zn peptidases"/>
    <property type="match status" value="1"/>
</dbReference>
<keyword evidence="3" id="KW-0378">Hydrolase</keyword>
<protein>
    <submittedName>
        <fullName evidence="9">Peptidase T-like protein</fullName>
    </submittedName>
</protein>
<dbReference type="AlphaFoldDB" id="A0A1M7YCS6"/>
<dbReference type="InterPro" id="IPR002933">
    <property type="entry name" value="Peptidase_M20"/>
</dbReference>
<dbReference type="InterPro" id="IPR010162">
    <property type="entry name" value="PepT-like"/>
</dbReference>
<gene>
    <name evidence="9" type="ORF">SAMN02745220_03416</name>
</gene>
<dbReference type="STRING" id="1121416.SAMN02745220_03416"/>
<sequence>MMTLIQRERLAETFTQLCEISSPSRREKEIADHLKQVFTDLGANAIIEDNSATATGSESGNLIFRFDGNRPDVEGVFFSCHMDTVQPGDGVEVDRKGDIFTSRGETILGGDDKSGIAAIIEMMTLLTENNIDHGLIEIVITTCEEIGLLGAKHLEHRLLKAKYGYALDSSGIDKVIIGAPSANKFKIIVTGAAAHAGLNPEQGISAIQVAAEAITKVQLGRLDEESTANFGIIGGGVATNIVPEQVTIEGEVRSHSSEKLAHYTAEIKRVFEATVADWQTSPENTLRPKVQIEALSEYPAMLLSMDSPVIRRVRSAGESIGKNINFVVAGGGSDANIFNGFGLPTAIIATGMDKVHTTDEQLDLNDLVSVTELISTVAVQLTH</sequence>
<accession>A0A1M7YCS6</accession>
<evidence type="ECO:0000256" key="6">
    <source>
        <dbReference type="PIRSR" id="PIRSR001123-1"/>
    </source>
</evidence>
<keyword evidence="4" id="KW-0862">Zinc</keyword>
<dbReference type="Proteomes" id="UP000184603">
    <property type="component" value="Unassembled WGS sequence"/>
</dbReference>
<feature type="binding site" evidence="7">
    <location>
        <position position="111"/>
    </location>
    <ligand>
        <name>Zn(2+)</name>
        <dbReference type="ChEBI" id="CHEBI:29105"/>
        <label>2</label>
    </ligand>
</feature>
<evidence type="ECO:0000313" key="9">
    <source>
        <dbReference type="EMBL" id="SHO50413.1"/>
    </source>
</evidence>
<comment type="cofactor">
    <cofactor evidence="1">
        <name>Zn(2+)</name>
        <dbReference type="ChEBI" id="CHEBI:29105"/>
    </cofactor>
</comment>
<dbReference type="SUPFAM" id="SSF55031">
    <property type="entry name" value="Bacterial exopeptidase dimerisation domain"/>
    <property type="match status" value="1"/>
</dbReference>
<dbReference type="PIRSF" id="PIRSF001123">
    <property type="entry name" value="PepA_GA"/>
    <property type="match status" value="1"/>
</dbReference>
<dbReference type="InterPro" id="IPR011650">
    <property type="entry name" value="Peptidase_M20_dimer"/>
</dbReference>
<reference evidence="9 10" key="1">
    <citation type="submission" date="2016-12" db="EMBL/GenBank/DDBJ databases">
        <authorList>
            <person name="Song W.-J."/>
            <person name="Kurnit D.M."/>
        </authorList>
    </citation>
    <scope>NUCLEOTIDE SEQUENCE [LARGE SCALE GENOMIC DNA]</scope>
    <source>
        <strain evidence="9 10">DSM 18488</strain>
    </source>
</reference>
<proteinExistence type="inferred from homology"/>
<comment type="cofactor">
    <cofactor evidence="7">
        <name>a divalent metal cation</name>
        <dbReference type="ChEBI" id="CHEBI:60240"/>
    </cofactor>
    <text evidence="7">Binds 2 divalent metal cations per subunit.</text>
</comment>
<dbReference type="Gene3D" id="3.30.70.360">
    <property type="match status" value="1"/>
</dbReference>
<keyword evidence="10" id="KW-1185">Reference proteome</keyword>
<dbReference type="Pfam" id="PF07687">
    <property type="entry name" value="M20_dimer"/>
    <property type="match status" value="1"/>
</dbReference>
<dbReference type="OrthoDB" id="9809784at2"/>
<evidence type="ECO:0000256" key="5">
    <source>
        <dbReference type="PIRNR" id="PIRNR001123"/>
    </source>
</evidence>
<evidence type="ECO:0000256" key="2">
    <source>
        <dbReference type="ARBA" id="ARBA00022723"/>
    </source>
</evidence>
<dbReference type="EMBL" id="FRFE01000018">
    <property type="protein sequence ID" value="SHO50413.1"/>
    <property type="molecule type" value="Genomic_DNA"/>
</dbReference>
<evidence type="ECO:0000256" key="4">
    <source>
        <dbReference type="ARBA" id="ARBA00022833"/>
    </source>
</evidence>
<dbReference type="Pfam" id="PF01546">
    <property type="entry name" value="Peptidase_M20"/>
    <property type="match status" value="1"/>
</dbReference>
<feature type="active site" description="Proton acceptor" evidence="6">
    <location>
        <position position="144"/>
    </location>
</feature>
<evidence type="ECO:0000256" key="3">
    <source>
        <dbReference type="ARBA" id="ARBA00022801"/>
    </source>
</evidence>
<feature type="binding site" evidence="7">
    <location>
        <position position="145"/>
    </location>
    <ligand>
        <name>Zn(2+)</name>
        <dbReference type="ChEBI" id="CHEBI:29105"/>
        <label>2</label>
    </ligand>
</feature>
<dbReference type="PANTHER" id="PTHR42994">
    <property type="entry name" value="PEPTIDASE T"/>
    <property type="match status" value="1"/>
</dbReference>
<feature type="binding site" evidence="7">
    <location>
        <position position="111"/>
    </location>
    <ligand>
        <name>Zn(2+)</name>
        <dbReference type="ChEBI" id="CHEBI:29105"/>
        <label>1</label>
    </ligand>
</feature>
<dbReference type="GO" id="GO:0004177">
    <property type="term" value="F:aminopeptidase activity"/>
    <property type="evidence" value="ECO:0007669"/>
    <property type="project" value="UniProtKB-UniRule"/>
</dbReference>
<dbReference type="InterPro" id="IPR036264">
    <property type="entry name" value="Bact_exopeptidase_dim_dom"/>
</dbReference>
<dbReference type="RefSeq" id="WP_073614881.1">
    <property type="nucleotide sequence ID" value="NZ_FRFE01000018.1"/>
</dbReference>
<evidence type="ECO:0000259" key="8">
    <source>
        <dbReference type="Pfam" id="PF07687"/>
    </source>
</evidence>
<evidence type="ECO:0000256" key="1">
    <source>
        <dbReference type="ARBA" id="ARBA00001947"/>
    </source>
</evidence>
<organism evidence="9 10">
    <name type="scientific">Desulfopila aestuarii DSM 18488</name>
    <dbReference type="NCBI Taxonomy" id="1121416"/>
    <lineage>
        <taxon>Bacteria</taxon>
        <taxon>Pseudomonadati</taxon>
        <taxon>Thermodesulfobacteriota</taxon>
        <taxon>Desulfobulbia</taxon>
        <taxon>Desulfobulbales</taxon>
        <taxon>Desulfocapsaceae</taxon>
        <taxon>Desulfopila</taxon>
    </lineage>
</organism>